<evidence type="ECO:0000256" key="3">
    <source>
        <dbReference type="ARBA" id="ARBA00023163"/>
    </source>
</evidence>
<proteinExistence type="predicted"/>
<evidence type="ECO:0000256" key="2">
    <source>
        <dbReference type="ARBA" id="ARBA00023125"/>
    </source>
</evidence>
<comment type="caution">
    <text evidence="5">The sequence shown here is derived from an EMBL/GenBank/DDBJ whole genome shotgun (WGS) entry which is preliminary data.</text>
</comment>
<dbReference type="InterPro" id="IPR011991">
    <property type="entry name" value="ArsR-like_HTH"/>
</dbReference>
<keyword evidence="3" id="KW-0804">Transcription</keyword>
<dbReference type="SMART" id="SM00347">
    <property type="entry name" value="HTH_MARR"/>
    <property type="match status" value="1"/>
</dbReference>
<dbReference type="Pfam" id="PF01047">
    <property type="entry name" value="MarR"/>
    <property type="match status" value="1"/>
</dbReference>
<feature type="domain" description="HTH marR-type" evidence="4">
    <location>
        <begin position="1"/>
        <end position="109"/>
    </location>
</feature>
<evidence type="ECO:0000313" key="6">
    <source>
        <dbReference type="Proteomes" id="UP000325300"/>
    </source>
</evidence>
<dbReference type="InterPro" id="IPR036388">
    <property type="entry name" value="WH-like_DNA-bd_sf"/>
</dbReference>
<dbReference type="InterPro" id="IPR000835">
    <property type="entry name" value="HTH_MarR-typ"/>
</dbReference>
<dbReference type="AlphaFoldDB" id="A0A5S4T6F1"/>
<dbReference type="PROSITE" id="PS50995">
    <property type="entry name" value="HTH_MARR_2"/>
    <property type="match status" value="1"/>
</dbReference>
<evidence type="ECO:0000259" key="4">
    <source>
        <dbReference type="PROSITE" id="PS50995"/>
    </source>
</evidence>
<evidence type="ECO:0000256" key="1">
    <source>
        <dbReference type="ARBA" id="ARBA00023015"/>
    </source>
</evidence>
<dbReference type="GO" id="GO:0003677">
    <property type="term" value="F:DNA binding"/>
    <property type="evidence" value="ECO:0007669"/>
    <property type="project" value="UniProtKB-KW"/>
</dbReference>
<sequence>MEYDKINQYLVDIFNRILVMEEMSLKTSQFSDVSLKEMHTIEIIGKYDQVTPSDIARELMVTLGTVTASLNKLEAKGYIERTRSSSDRRVVYLSLTKKGRLLDRLHAKF</sequence>
<dbReference type="PRINTS" id="PR00598">
    <property type="entry name" value="HTHMARR"/>
</dbReference>
<organism evidence="5 6">
    <name type="scientific">Streptococcus pyogenes</name>
    <dbReference type="NCBI Taxonomy" id="1314"/>
    <lineage>
        <taxon>Bacteria</taxon>
        <taxon>Bacillati</taxon>
        <taxon>Bacillota</taxon>
        <taxon>Bacilli</taxon>
        <taxon>Lactobacillales</taxon>
        <taxon>Streptococcaceae</taxon>
        <taxon>Streptococcus</taxon>
    </lineage>
</organism>
<dbReference type="EMBL" id="SJLI01000304">
    <property type="protein sequence ID" value="TYK91498.1"/>
    <property type="molecule type" value="Genomic_DNA"/>
</dbReference>
<feature type="non-terminal residue" evidence="5">
    <location>
        <position position="109"/>
    </location>
</feature>
<protein>
    <submittedName>
        <fullName evidence="5">MarR family transcriptional regulator</fullName>
    </submittedName>
</protein>
<dbReference type="Proteomes" id="UP000325300">
    <property type="component" value="Unassembled WGS sequence"/>
</dbReference>
<dbReference type="RefSeq" id="WP_148845504.1">
    <property type="nucleotide sequence ID" value="NZ_SJLI01000304.1"/>
</dbReference>
<dbReference type="CDD" id="cd00090">
    <property type="entry name" value="HTH_ARSR"/>
    <property type="match status" value="1"/>
</dbReference>
<dbReference type="SUPFAM" id="SSF46785">
    <property type="entry name" value="Winged helix' DNA-binding domain"/>
    <property type="match status" value="1"/>
</dbReference>
<evidence type="ECO:0000313" key="5">
    <source>
        <dbReference type="EMBL" id="TYK91498.1"/>
    </source>
</evidence>
<dbReference type="GO" id="GO:0003700">
    <property type="term" value="F:DNA-binding transcription factor activity"/>
    <property type="evidence" value="ECO:0007669"/>
    <property type="project" value="InterPro"/>
</dbReference>
<keyword evidence="1" id="KW-0805">Transcription regulation</keyword>
<accession>A0A5S4T6F1</accession>
<dbReference type="InterPro" id="IPR036390">
    <property type="entry name" value="WH_DNA-bd_sf"/>
</dbReference>
<dbReference type="PANTHER" id="PTHR42756">
    <property type="entry name" value="TRANSCRIPTIONAL REGULATOR, MARR"/>
    <property type="match status" value="1"/>
</dbReference>
<dbReference type="PANTHER" id="PTHR42756:SF1">
    <property type="entry name" value="TRANSCRIPTIONAL REPRESSOR OF EMRAB OPERON"/>
    <property type="match status" value="1"/>
</dbReference>
<keyword evidence="2" id="KW-0238">DNA-binding</keyword>
<name>A0A5S4T6F1_STRPY</name>
<gene>
    <name evidence="5" type="ORF">E0F67_10705</name>
</gene>
<dbReference type="Gene3D" id="1.10.10.10">
    <property type="entry name" value="Winged helix-like DNA-binding domain superfamily/Winged helix DNA-binding domain"/>
    <property type="match status" value="1"/>
</dbReference>
<reference evidence="5 6" key="1">
    <citation type="submission" date="2019-02" db="EMBL/GenBank/DDBJ databases">
        <title>Novel genomic isolates of S. pyogenes and S. dysgalactiae subsp. equisimilis associated to necrotising fasciitis (NSTI).</title>
        <authorList>
            <person name="Barrantes I."/>
        </authorList>
    </citation>
    <scope>NUCLEOTIDE SEQUENCE [LARGE SCALE GENOMIC DNA]</scope>
    <source>
        <strain evidence="5 6">SPY5003</strain>
    </source>
</reference>